<dbReference type="GO" id="GO:0016339">
    <property type="term" value="P:calcium-dependent cell-cell adhesion via plasma membrane cell adhesion molecules"/>
    <property type="evidence" value="ECO:0007669"/>
    <property type="project" value="TreeGrafter"/>
</dbReference>
<dbReference type="FunFam" id="2.60.40.60:FF:000011">
    <property type="entry name" value="Cadherin 1"/>
    <property type="match status" value="1"/>
</dbReference>
<dbReference type="SUPFAM" id="SSF49313">
    <property type="entry name" value="Cadherin-like"/>
    <property type="match status" value="5"/>
</dbReference>
<dbReference type="GO" id="GO:0034332">
    <property type="term" value="P:adherens junction organization"/>
    <property type="evidence" value="ECO:0007669"/>
    <property type="project" value="TreeGrafter"/>
</dbReference>
<dbReference type="GO" id="GO:0005509">
    <property type="term" value="F:calcium ion binding"/>
    <property type="evidence" value="ECO:0007669"/>
    <property type="project" value="UniProtKB-UniRule"/>
</dbReference>
<dbReference type="FunFam" id="2.60.40.60:FF:000095">
    <property type="entry name" value="Cadherin 13"/>
    <property type="match status" value="1"/>
</dbReference>
<dbReference type="GeneTree" id="ENSGT00940000155218"/>
<keyword evidence="11" id="KW-0325">Glycoprotein</keyword>
<dbReference type="PRINTS" id="PR00205">
    <property type="entry name" value="CADHERIN"/>
</dbReference>
<dbReference type="FunFam" id="2.60.40.60:FF:000019">
    <property type="entry name" value="Cadherin 2"/>
    <property type="match status" value="1"/>
</dbReference>
<keyword evidence="13" id="KW-0812">Transmembrane</keyword>
<keyword evidence="10 13" id="KW-0472">Membrane</keyword>
<dbReference type="GO" id="GO:0060027">
    <property type="term" value="P:convergent extension involved in gastrulation"/>
    <property type="evidence" value="ECO:0007669"/>
    <property type="project" value="UniProtKB-ARBA"/>
</dbReference>
<keyword evidence="5" id="KW-0479">Metal-binding</keyword>
<dbReference type="GO" id="GO:0016477">
    <property type="term" value="P:cell migration"/>
    <property type="evidence" value="ECO:0007669"/>
    <property type="project" value="TreeGrafter"/>
</dbReference>
<dbReference type="Ensembl" id="ENSXMAT00000036296.1">
    <property type="protein sequence ID" value="ENSXMAP00000039937.1"/>
    <property type="gene ID" value="ENSXMAG00000028553.1"/>
</dbReference>
<dbReference type="GO" id="GO:0007156">
    <property type="term" value="P:homophilic cell adhesion via plasma membrane adhesion molecules"/>
    <property type="evidence" value="ECO:0007669"/>
    <property type="project" value="InterPro"/>
</dbReference>
<keyword evidence="3" id="KW-1003">Cell membrane</keyword>
<sequence length="634" mass="71467">ICFLGPVDFKKHYTSTGHLPFLFIKQSENVLPKLHKFMRYAQCLGIQLSVSDILLRQKRNWVIETFTFDEGYNGPYPLYLGRVSINIATDIRLTEIHGPGVDKEPLNLFKIDNMTAKIWVMQPVDREKHDHFKVISKNQKGDINEEMGINVDIIDTNDNEPKFNNHMYEVTIEETPSQSKIFIFHKSSHFKTEFSVTLQKAQKYTLIVKATDHGQPKPLSSFTTVIINIADGNRHLPVFTKQKVTSVKEGLQGVLISRLQVTDEDTRGTKAWRAKYKIQGDTNNNFRIDTDPETNEGLLYVQKALDYEEDPLKNIIISSENEIPYFTCVTGTKEMRLSTYYLTVNVEDVNEPPVFDPSNKTVTVFEDVALGYYLEILIAKDPDVNGANQIRYMIGEDPAGFVTVDSNSGKIITSKSLDRESQFVKDGLYVIKIYATDNGEPSHTGTATLSIKIIDVNDNAPSLDKSFIDMCQRDKISSVSVTALDPDTEPYSGPFSFKNKMGHITSYVFLLFFLGYSFKLVNEHNASQTIMIFGHYELQLEVSDLQGKTAVHSLSVSVCKCSKTTKPDCRLQKDTGSRLGPGALGILFLSFLLLTFLMSCKPERIPFPDDISGQYLIMSNTEGPGSDCKVNFLT</sequence>
<dbReference type="OMA" id="GCLNHEK"/>
<dbReference type="Gene3D" id="2.60.40.60">
    <property type="entry name" value="Cadherins"/>
    <property type="match status" value="5"/>
</dbReference>
<evidence type="ECO:0000313" key="16">
    <source>
        <dbReference type="Proteomes" id="UP000002852"/>
    </source>
</evidence>
<evidence type="ECO:0000256" key="1">
    <source>
        <dbReference type="ARBA" id="ARBA00004236"/>
    </source>
</evidence>
<evidence type="ECO:0000256" key="10">
    <source>
        <dbReference type="ARBA" id="ARBA00023136"/>
    </source>
</evidence>
<evidence type="ECO:0000256" key="13">
    <source>
        <dbReference type="SAM" id="Phobius"/>
    </source>
</evidence>
<dbReference type="GO" id="GO:0044331">
    <property type="term" value="P:cell-cell adhesion mediated by cadherin"/>
    <property type="evidence" value="ECO:0007669"/>
    <property type="project" value="TreeGrafter"/>
</dbReference>
<evidence type="ECO:0000256" key="3">
    <source>
        <dbReference type="ARBA" id="ARBA00022475"/>
    </source>
</evidence>
<feature type="domain" description="Cadherin" evidence="14">
    <location>
        <begin position="253"/>
        <end position="355"/>
    </location>
</feature>
<dbReference type="GO" id="GO:0016342">
    <property type="term" value="C:catenin complex"/>
    <property type="evidence" value="ECO:0007669"/>
    <property type="project" value="TreeGrafter"/>
</dbReference>
<name>A0A3B5R8N6_XIPMA</name>
<dbReference type="PROSITE" id="PS00232">
    <property type="entry name" value="CADHERIN_1"/>
    <property type="match status" value="2"/>
</dbReference>
<proteinExistence type="predicted"/>
<dbReference type="Proteomes" id="UP000002852">
    <property type="component" value="Unassembled WGS sequence"/>
</dbReference>
<reference evidence="15" key="4">
    <citation type="submission" date="2025-09" db="UniProtKB">
        <authorList>
            <consortium name="Ensembl"/>
        </authorList>
    </citation>
    <scope>IDENTIFICATION</scope>
    <source>
        <strain evidence="15">JP 163 A</strain>
    </source>
</reference>
<feature type="transmembrane region" description="Helical" evidence="13">
    <location>
        <begin position="504"/>
        <end position="521"/>
    </location>
</feature>
<keyword evidence="13" id="KW-1133">Transmembrane helix</keyword>
<keyword evidence="7" id="KW-0677">Repeat</keyword>
<keyword evidence="16" id="KW-1185">Reference proteome</keyword>
<feature type="transmembrane region" description="Helical" evidence="13">
    <location>
        <begin position="579"/>
        <end position="598"/>
    </location>
</feature>
<evidence type="ECO:0000256" key="2">
    <source>
        <dbReference type="ARBA" id="ARBA00004496"/>
    </source>
</evidence>
<dbReference type="GO" id="GO:0045296">
    <property type="term" value="F:cadherin binding"/>
    <property type="evidence" value="ECO:0007669"/>
    <property type="project" value="TreeGrafter"/>
</dbReference>
<dbReference type="AlphaFoldDB" id="A0A3B5R8N6"/>
<dbReference type="PRINTS" id="PR01820">
    <property type="entry name" value="DESMOCOLLIN"/>
</dbReference>
<feature type="domain" description="Cadherin" evidence="14">
    <location>
        <begin position="356"/>
        <end position="463"/>
    </location>
</feature>
<reference evidence="16" key="1">
    <citation type="submission" date="2012-01" db="EMBL/GenBank/DDBJ databases">
        <authorList>
            <person name="Walter R."/>
            <person name="Schartl M."/>
            <person name="Warren W."/>
        </authorList>
    </citation>
    <scope>NUCLEOTIDE SEQUENCE [LARGE SCALE GENOMIC DNA]</scope>
    <source>
        <strain evidence="16">JP 163 A</strain>
    </source>
</reference>
<dbReference type="PANTHER" id="PTHR24027:SF433">
    <property type="entry name" value="CADHERIN 27-RELATED"/>
    <property type="match status" value="1"/>
</dbReference>
<keyword evidence="8 12" id="KW-0106">Calcium</keyword>
<evidence type="ECO:0000256" key="9">
    <source>
        <dbReference type="ARBA" id="ARBA00022889"/>
    </source>
</evidence>
<dbReference type="InParanoid" id="A0A3B5R8N6"/>
<dbReference type="GO" id="GO:0005737">
    <property type="term" value="C:cytoplasm"/>
    <property type="evidence" value="ECO:0007669"/>
    <property type="project" value="UniProtKB-SubCell"/>
</dbReference>
<dbReference type="GO" id="GO:0008013">
    <property type="term" value="F:beta-catenin binding"/>
    <property type="evidence" value="ECO:0007669"/>
    <property type="project" value="TreeGrafter"/>
</dbReference>
<evidence type="ECO:0000256" key="11">
    <source>
        <dbReference type="ARBA" id="ARBA00023180"/>
    </source>
</evidence>
<evidence type="ECO:0000259" key="14">
    <source>
        <dbReference type="PROSITE" id="PS50268"/>
    </source>
</evidence>
<dbReference type="GO" id="GO:0005912">
    <property type="term" value="C:adherens junction"/>
    <property type="evidence" value="ECO:0007669"/>
    <property type="project" value="TreeGrafter"/>
</dbReference>
<evidence type="ECO:0000256" key="4">
    <source>
        <dbReference type="ARBA" id="ARBA00022490"/>
    </source>
</evidence>
<evidence type="ECO:0000313" key="15">
    <source>
        <dbReference type="Ensembl" id="ENSXMAP00000039937.1"/>
    </source>
</evidence>
<dbReference type="InterPro" id="IPR020894">
    <property type="entry name" value="Cadherin_CS"/>
</dbReference>
<evidence type="ECO:0000256" key="7">
    <source>
        <dbReference type="ARBA" id="ARBA00022737"/>
    </source>
</evidence>
<dbReference type="CDD" id="cd11304">
    <property type="entry name" value="Cadherin_repeat"/>
    <property type="match status" value="4"/>
</dbReference>
<dbReference type="InterPro" id="IPR039808">
    <property type="entry name" value="Cadherin"/>
</dbReference>
<accession>A0A3B5R8N6</accession>
<feature type="domain" description="Cadherin" evidence="14">
    <location>
        <begin position="144"/>
        <end position="239"/>
    </location>
</feature>
<dbReference type="InterPro" id="IPR015919">
    <property type="entry name" value="Cadherin-like_sf"/>
</dbReference>
<comment type="subcellular location">
    <subcellularLocation>
        <location evidence="1">Cell membrane</location>
    </subcellularLocation>
    <subcellularLocation>
        <location evidence="2">Cytoplasm</location>
    </subcellularLocation>
</comment>
<evidence type="ECO:0000256" key="6">
    <source>
        <dbReference type="ARBA" id="ARBA00022729"/>
    </source>
</evidence>
<organism evidence="15 16">
    <name type="scientific">Xiphophorus maculatus</name>
    <name type="common">Southern platyfish</name>
    <name type="synonym">Platypoecilus maculatus</name>
    <dbReference type="NCBI Taxonomy" id="8083"/>
    <lineage>
        <taxon>Eukaryota</taxon>
        <taxon>Metazoa</taxon>
        <taxon>Chordata</taxon>
        <taxon>Craniata</taxon>
        <taxon>Vertebrata</taxon>
        <taxon>Euteleostomi</taxon>
        <taxon>Actinopterygii</taxon>
        <taxon>Neopterygii</taxon>
        <taxon>Teleostei</taxon>
        <taxon>Neoteleostei</taxon>
        <taxon>Acanthomorphata</taxon>
        <taxon>Ovalentaria</taxon>
        <taxon>Atherinomorphae</taxon>
        <taxon>Cyprinodontiformes</taxon>
        <taxon>Poeciliidae</taxon>
        <taxon>Poeciliinae</taxon>
        <taxon>Xiphophorus</taxon>
    </lineage>
</organism>
<protein>
    <recommendedName>
        <fullName evidence="14">Cadherin domain-containing protein</fullName>
    </recommendedName>
</protein>
<dbReference type="Pfam" id="PF00028">
    <property type="entry name" value="Cadherin"/>
    <property type="match status" value="2"/>
</dbReference>
<evidence type="ECO:0000256" key="8">
    <source>
        <dbReference type="ARBA" id="ARBA00022837"/>
    </source>
</evidence>
<dbReference type="GO" id="GO:0000902">
    <property type="term" value="P:cell morphogenesis"/>
    <property type="evidence" value="ECO:0007669"/>
    <property type="project" value="TreeGrafter"/>
</dbReference>
<reference evidence="16" key="2">
    <citation type="journal article" date="2013" name="Nat. Genet.">
        <title>The genome of the platyfish, Xiphophorus maculatus, provides insights into evolutionary adaptation and several complex traits.</title>
        <authorList>
            <person name="Schartl M."/>
            <person name="Walter R.B."/>
            <person name="Shen Y."/>
            <person name="Garcia T."/>
            <person name="Catchen J."/>
            <person name="Amores A."/>
            <person name="Braasch I."/>
            <person name="Chalopin D."/>
            <person name="Volff J.N."/>
            <person name="Lesch K.P."/>
            <person name="Bisazza A."/>
            <person name="Minx P."/>
            <person name="Hillier L."/>
            <person name="Wilson R.K."/>
            <person name="Fuerstenberg S."/>
            <person name="Boore J."/>
            <person name="Searle S."/>
            <person name="Postlethwait J.H."/>
            <person name="Warren W.C."/>
        </authorList>
    </citation>
    <scope>NUCLEOTIDE SEQUENCE [LARGE SCALE GENOMIC DNA]</scope>
    <source>
        <strain evidence="16">JP 163 A</strain>
    </source>
</reference>
<keyword evidence="9" id="KW-0130">Cell adhesion</keyword>
<keyword evidence="4" id="KW-0963">Cytoplasm</keyword>
<dbReference type="PROSITE" id="PS50268">
    <property type="entry name" value="CADHERIN_2"/>
    <property type="match status" value="3"/>
</dbReference>
<dbReference type="GO" id="GO:0007043">
    <property type="term" value="P:cell-cell junction assembly"/>
    <property type="evidence" value="ECO:0007669"/>
    <property type="project" value="TreeGrafter"/>
</dbReference>
<dbReference type="PANTHER" id="PTHR24027">
    <property type="entry name" value="CADHERIN-23"/>
    <property type="match status" value="1"/>
</dbReference>
<keyword evidence="6" id="KW-0732">Signal</keyword>
<evidence type="ECO:0000256" key="5">
    <source>
        <dbReference type="ARBA" id="ARBA00022723"/>
    </source>
</evidence>
<dbReference type="InterPro" id="IPR002126">
    <property type="entry name" value="Cadherin-like_dom"/>
</dbReference>
<evidence type="ECO:0000256" key="12">
    <source>
        <dbReference type="PROSITE-ProRule" id="PRU00043"/>
    </source>
</evidence>
<dbReference type="SMART" id="SM00112">
    <property type="entry name" value="CA"/>
    <property type="match status" value="3"/>
</dbReference>
<reference evidence="15" key="3">
    <citation type="submission" date="2025-08" db="UniProtKB">
        <authorList>
            <consortium name="Ensembl"/>
        </authorList>
    </citation>
    <scope>IDENTIFICATION</scope>
    <source>
        <strain evidence="15">JP 163 A</strain>
    </source>
</reference>